<keyword evidence="1" id="KW-0812">Transmembrane</keyword>
<keyword evidence="1" id="KW-1133">Transmembrane helix</keyword>
<feature type="transmembrane region" description="Helical" evidence="1">
    <location>
        <begin position="104"/>
        <end position="121"/>
    </location>
</feature>
<evidence type="ECO:0000313" key="3">
    <source>
        <dbReference type="EMBL" id="MET4569089.1"/>
    </source>
</evidence>
<name>A0ABV2PVM3_9GAMM</name>
<feature type="transmembrane region" description="Helical" evidence="1">
    <location>
        <begin position="79"/>
        <end position="98"/>
    </location>
</feature>
<feature type="chain" id="PRO_5046789464" evidence="2">
    <location>
        <begin position="34"/>
        <end position="138"/>
    </location>
</feature>
<comment type="caution">
    <text evidence="3">The sequence shown here is derived from an EMBL/GenBank/DDBJ whole genome shotgun (WGS) entry which is preliminary data.</text>
</comment>
<keyword evidence="1" id="KW-0472">Membrane</keyword>
<feature type="signal peptide" evidence="2">
    <location>
        <begin position="1"/>
        <end position="33"/>
    </location>
</feature>
<proteinExistence type="predicted"/>
<evidence type="ECO:0000256" key="1">
    <source>
        <dbReference type="SAM" id="Phobius"/>
    </source>
</evidence>
<sequence>MRYLQQLAKIELVALAALAIFALAFACFSAAQASFATNPLFGVFGTGEVVFVYTIVTGSLPVLLLVAPLYFVLCHFHKASWLSVLIIGIAPGCVALFIAIVPALWALPCGAFVAAFTHAICGRGSNPSSKRTRVPRAA</sequence>
<dbReference type="EMBL" id="JBEPSD010000001">
    <property type="protein sequence ID" value="MET4569089.1"/>
    <property type="molecule type" value="Genomic_DNA"/>
</dbReference>
<dbReference type="Proteomes" id="UP001549251">
    <property type="component" value="Unassembled WGS sequence"/>
</dbReference>
<keyword evidence="4" id="KW-1185">Reference proteome</keyword>
<organism evidence="3 4">
    <name type="scientific">Rhodanobacter soli</name>
    <dbReference type="NCBI Taxonomy" id="590609"/>
    <lineage>
        <taxon>Bacteria</taxon>
        <taxon>Pseudomonadati</taxon>
        <taxon>Pseudomonadota</taxon>
        <taxon>Gammaproteobacteria</taxon>
        <taxon>Lysobacterales</taxon>
        <taxon>Rhodanobacteraceae</taxon>
        <taxon>Rhodanobacter</taxon>
    </lineage>
</organism>
<protein>
    <submittedName>
        <fullName evidence="3">Uncharacterized protein</fullName>
    </submittedName>
</protein>
<keyword evidence="2" id="KW-0732">Signal</keyword>
<dbReference type="PROSITE" id="PS51257">
    <property type="entry name" value="PROKAR_LIPOPROTEIN"/>
    <property type="match status" value="1"/>
</dbReference>
<evidence type="ECO:0000256" key="2">
    <source>
        <dbReference type="SAM" id="SignalP"/>
    </source>
</evidence>
<reference evidence="3 4" key="1">
    <citation type="submission" date="2024-06" db="EMBL/GenBank/DDBJ databases">
        <title>Sorghum-associated microbial communities from plants grown in Nebraska, USA.</title>
        <authorList>
            <person name="Schachtman D."/>
        </authorList>
    </citation>
    <scope>NUCLEOTIDE SEQUENCE [LARGE SCALE GENOMIC DNA]</scope>
    <source>
        <strain evidence="3 4">1757</strain>
    </source>
</reference>
<dbReference type="RefSeq" id="WP_354547954.1">
    <property type="nucleotide sequence ID" value="NZ_JBEPSD010000001.1"/>
</dbReference>
<evidence type="ECO:0000313" key="4">
    <source>
        <dbReference type="Proteomes" id="UP001549251"/>
    </source>
</evidence>
<feature type="transmembrane region" description="Helical" evidence="1">
    <location>
        <begin position="49"/>
        <end position="72"/>
    </location>
</feature>
<accession>A0ABV2PVM3</accession>
<gene>
    <name evidence="3" type="ORF">ABIE04_001416</name>
</gene>